<feature type="transmembrane region" description="Helical" evidence="2">
    <location>
        <begin position="221"/>
        <end position="239"/>
    </location>
</feature>
<evidence type="ECO:0000313" key="3">
    <source>
        <dbReference type="EMBL" id="KAL1597969.1"/>
    </source>
</evidence>
<keyword evidence="4" id="KW-1185">Reference proteome</keyword>
<dbReference type="InterPro" id="IPR021460">
    <property type="entry name" value="DUF3112"/>
</dbReference>
<organism evidence="3 4">
    <name type="scientific">Paraconiothyrium brasiliense</name>
    <dbReference type="NCBI Taxonomy" id="300254"/>
    <lineage>
        <taxon>Eukaryota</taxon>
        <taxon>Fungi</taxon>
        <taxon>Dikarya</taxon>
        <taxon>Ascomycota</taxon>
        <taxon>Pezizomycotina</taxon>
        <taxon>Dothideomycetes</taxon>
        <taxon>Pleosporomycetidae</taxon>
        <taxon>Pleosporales</taxon>
        <taxon>Massarineae</taxon>
        <taxon>Didymosphaeriaceae</taxon>
        <taxon>Paraconiothyrium</taxon>
    </lineage>
</organism>
<evidence type="ECO:0000256" key="1">
    <source>
        <dbReference type="SAM" id="MobiDB-lite"/>
    </source>
</evidence>
<feature type="compositionally biased region" description="Basic and acidic residues" evidence="1">
    <location>
        <begin position="345"/>
        <end position="376"/>
    </location>
</feature>
<gene>
    <name evidence="3" type="ORF">SLS60_008457</name>
</gene>
<protein>
    <submittedName>
        <fullName evidence="3">Uncharacterized protein</fullName>
    </submittedName>
</protein>
<evidence type="ECO:0000313" key="4">
    <source>
        <dbReference type="Proteomes" id="UP001521785"/>
    </source>
</evidence>
<dbReference type="Proteomes" id="UP001521785">
    <property type="component" value="Unassembled WGS sequence"/>
</dbReference>
<feature type="transmembrane region" description="Helical" evidence="2">
    <location>
        <begin position="70"/>
        <end position="90"/>
    </location>
</feature>
<feature type="transmembrane region" description="Helical" evidence="2">
    <location>
        <begin position="177"/>
        <end position="201"/>
    </location>
</feature>
<reference evidence="3 4" key="1">
    <citation type="submission" date="2024-02" db="EMBL/GenBank/DDBJ databases">
        <title>De novo assembly and annotation of 12 fungi associated with fruit tree decline syndrome in Ontario, Canada.</title>
        <authorList>
            <person name="Sulman M."/>
            <person name="Ellouze W."/>
            <person name="Ilyukhin E."/>
        </authorList>
    </citation>
    <scope>NUCLEOTIDE SEQUENCE [LARGE SCALE GENOMIC DNA]</scope>
    <source>
        <strain evidence="3 4">M42-189</strain>
    </source>
</reference>
<dbReference type="PANTHER" id="PTHR35184:SF1">
    <property type="entry name" value="INTEGRAL MEMBRANE PROTEIN"/>
    <property type="match status" value="1"/>
</dbReference>
<keyword evidence="2" id="KW-0472">Membrane</keyword>
<accession>A0ABR3R0N4</accession>
<dbReference type="PANTHER" id="PTHR35184">
    <property type="entry name" value="YALI0C10208P"/>
    <property type="match status" value="1"/>
</dbReference>
<name>A0ABR3R0N4_9PLEO</name>
<feature type="transmembrane region" description="Helical" evidence="2">
    <location>
        <begin position="137"/>
        <end position="157"/>
    </location>
</feature>
<evidence type="ECO:0000256" key="2">
    <source>
        <dbReference type="SAM" id="Phobius"/>
    </source>
</evidence>
<feature type="transmembrane region" description="Helical" evidence="2">
    <location>
        <begin position="259"/>
        <end position="278"/>
    </location>
</feature>
<dbReference type="EMBL" id="JAKJXO020000012">
    <property type="protein sequence ID" value="KAL1597969.1"/>
    <property type="molecule type" value="Genomic_DNA"/>
</dbReference>
<dbReference type="Pfam" id="PF11309">
    <property type="entry name" value="DUF3112"/>
    <property type="match status" value="1"/>
</dbReference>
<keyword evidence="2" id="KW-0812">Transmembrane</keyword>
<sequence>MNNQPTSGPYRPTTWSLGGIGKKNVDIPTTAVFLFLYMIGAATHMTIFQYNRRRGHKFLFNAMIFGESTYVHVTSIFYCINNLLVTTTGIRLPDYQSHPYPLFTILTTRLGFCMARITTCILRIASISLPTNIRLAIAASILVAAGILLIFIINLIWSQRILRAHHPIGWHPFIRWIFIALYVTIVFTLAILITAVVQSFYTLRPRTKTIDRSLQLYGSTLFAIVAFLPIPIVGLSLALSRASKQEVEKFGQGRHRTKIYVLLTGATLCCLGASYRAGTSWLTPVPLSQPEPARFHKGWFYFMNFGIEILIVYLYAVMRVDLRFHVPNGAKGPGSYRKGAQAGDDVVRRPSDVESMGDMERTETEEETKRKEGQEI</sequence>
<proteinExistence type="predicted"/>
<feature type="transmembrane region" description="Helical" evidence="2">
    <location>
        <begin position="31"/>
        <end position="50"/>
    </location>
</feature>
<feature type="transmembrane region" description="Helical" evidence="2">
    <location>
        <begin position="298"/>
        <end position="316"/>
    </location>
</feature>
<keyword evidence="2" id="KW-1133">Transmembrane helix</keyword>
<comment type="caution">
    <text evidence="3">The sequence shown here is derived from an EMBL/GenBank/DDBJ whole genome shotgun (WGS) entry which is preliminary data.</text>
</comment>
<feature type="region of interest" description="Disordered" evidence="1">
    <location>
        <begin position="332"/>
        <end position="376"/>
    </location>
</feature>